<evidence type="ECO:0000256" key="3">
    <source>
        <dbReference type="ARBA" id="ARBA00022679"/>
    </source>
</evidence>
<evidence type="ECO:0000256" key="4">
    <source>
        <dbReference type="ARBA" id="ARBA00022917"/>
    </source>
</evidence>
<dbReference type="InterPro" id="IPR002376">
    <property type="entry name" value="Formyl_transf_N"/>
</dbReference>
<dbReference type="Gene3D" id="3.40.50.12230">
    <property type="match status" value="1"/>
</dbReference>
<dbReference type="InterPro" id="IPR044135">
    <property type="entry name" value="Met-tRNA-FMT_C"/>
</dbReference>
<sequence>MKKIVFMGTPEFAVPVLQTLIDTQNVVGVVTQPDRPAGRGKRLRASPVKVAAEAANVPVYQPKSLRSEAAAQPLRDWQPDMIIVAAFGQILRPHVLDLPPHGCLNIHASLLPRWRGASPIQHAILAGDAETGICLMQMDVGLDTGPVFTCASTPISVTETAVSLHDRLATLGAELLATHLDNILAGKLAATPQDDEQSTYAPMIEKEDGRLDWQQTSIALDRRIRAMTPWPGAFTTWQGKMLKIKQAAVANGRLPTGNPGQVVAFASNEHEEGAVVLTSEGGLLLQEIQLAGKRTTAVADFLRGHSHFVGSQFDVG</sequence>
<evidence type="ECO:0000259" key="6">
    <source>
        <dbReference type="Pfam" id="PF02911"/>
    </source>
</evidence>
<gene>
    <name evidence="7" type="ORF">MNBD_CHLOROFLEXI01-2595</name>
</gene>
<accession>A0A3B0UZD0</accession>
<name>A0A3B0UZD0_9ZZZZ</name>
<evidence type="ECO:0000256" key="1">
    <source>
        <dbReference type="ARBA" id="ARBA00010699"/>
    </source>
</evidence>
<dbReference type="EC" id="2.1.2.9" evidence="2"/>
<dbReference type="CDD" id="cd08704">
    <property type="entry name" value="Met_tRNA_FMT_C"/>
    <property type="match status" value="1"/>
</dbReference>
<dbReference type="SUPFAM" id="SSF53328">
    <property type="entry name" value="Formyltransferase"/>
    <property type="match status" value="1"/>
</dbReference>
<organism evidence="7">
    <name type="scientific">hydrothermal vent metagenome</name>
    <dbReference type="NCBI Taxonomy" id="652676"/>
    <lineage>
        <taxon>unclassified sequences</taxon>
        <taxon>metagenomes</taxon>
        <taxon>ecological metagenomes</taxon>
    </lineage>
</organism>
<dbReference type="InterPro" id="IPR036477">
    <property type="entry name" value="Formyl_transf_N_sf"/>
</dbReference>
<feature type="domain" description="Formyl transferase N-terminal" evidence="5">
    <location>
        <begin position="2"/>
        <end position="178"/>
    </location>
</feature>
<dbReference type="InterPro" id="IPR041711">
    <property type="entry name" value="Met-tRNA-FMT_N"/>
</dbReference>
<dbReference type="HAMAP" id="MF_00182">
    <property type="entry name" value="Formyl_trans"/>
    <property type="match status" value="1"/>
</dbReference>
<feature type="domain" description="Formyl transferase C-terminal" evidence="6">
    <location>
        <begin position="204"/>
        <end position="305"/>
    </location>
</feature>
<dbReference type="AlphaFoldDB" id="A0A3B0UZD0"/>
<dbReference type="EMBL" id="UOEU01000105">
    <property type="protein sequence ID" value="VAW30877.1"/>
    <property type="molecule type" value="Genomic_DNA"/>
</dbReference>
<dbReference type="Pfam" id="PF00551">
    <property type="entry name" value="Formyl_trans_N"/>
    <property type="match status" value="1"/>
</dbReference>
<evidence type="ECO:0000259" key="5">
    <source>
        <dbReference type="Pfam" id="PF00551"/>
    </source>
</evidence>
<dbReference type="PANTHER" id="PTHR11138">
    <property type="entry name" value="METHIONYL-TRNA FORMYLTRANSFERASE"/>
    <property type="match status" value="1"/>
</dbReference>
<dbReference type="InterPro" id="IPR011034">
    <property type="entry name" value="Formyl_transferase-like_C_sf"/>
</dbReference>
<evidence type="ECO:0000313" key="7">
    <source>
        <dbReference type="EMBL" id="VAW30877.1"/>
    </source>
</evidence>
<dbReference type="CDD" id="cd08646">
    <property type="entry name" value="FMT_core_Met-tRNA-FMT_N"/>
    <property type="match status" value="1"/>
</dbReference>
<keyword evidence="3 7" id="KW-0808">Transferase</keyword>
<dbReference type="SUPFAM" id="SSF50486">
    <property type="entry name" value="FMT C-terminal domain-like"/>
    <property type="match status" value="1"/>
</dbReference>
<dbReference type="Pfam" id="PF02911">
    <property type="entry name" value="Formyl_trans_C"/>
    <property type="match status" value="1"/>
</dbReference>
<comment type="similarity">
    <text evidence="1">Belongs to the Fmt family.</text>
</comment>
<dbReference type="NCBIfam" id="TIGR00460">
    <property type="entry name" value="fmt"/>
    <property type="match status" value="1"/>
</dbReference>
<evidence type="ECO:0000256" key="2">
    <source>
        <dbReference type="ARBA" id="ARBA00012261"/>
    </source>
</evidence>
<dbReference type="GO" id="GO:0004479">
    <property type="term" value="F:methionyl-tRNA formyltransferase activity"/>
    <property type="evidence" value="ECO:0007669"/>
    <property type="project" value="UniProtKB-EC"/>
</dbReference>
<dbReference type="FunFam" id="3.40.50.12230:FF:000001">
    <property type="entry name" value="Methionyl-tRNA formyltransferase"/>
    <property type="match status" value="1"/>
</dbReference>
<dbReference type="GO" id="GO:0005829">
    <property type="term" value="C:cytosol"/>
    <property type="evidence" value="ECO:0007669"/>
    <property type="project" value="TreeGrafter"/>
</dbReference>
<reference evidence="7" key="1">
    <citation type="submission" date="2018-06" db="EMBL/GenBank/DDBJ databases">
        <authorList>
            <person name="Zhirakovskaya E."/>
        </authorList>
    </citation>
    <scope>NUCLEOTIDE SEQUENCE</scope>
</reference>
<protein>
    <recommendedName>
        <fullName evidence="2">methionyl-tRNA formyltransferase</fullName>
        <ecNumber evidence="2">2.1.2.9</ecNumber>
    </recommendedName>
</protein>
<dbReference type="InterPro" id="IPR005793">
    <property type="entry name" value="Formyl_trans_C"/>
</dbReference>
<dbReference type="PANTHER" id="PTHR11138:SF5">
    <property type="entry name" value="METHIONYL-TRNA FORMYLTRANSFERASE, MITOCHONDRIAL"/>
    <property type="match status" value="1"/>
</dbReference>
<proteinExistence type="inferred from homology"/>
<keyword evidence="4" id="KW-0648">Protein biosynthesis</keyword>
<dbReference type="InterPro" id="IPR005794">
    <property type="entry name" value="Fmt"/>
</dbReference>